<evidence type="ECO:0000313" key="2">
    <source>
        <dbReference type="Proteomes" id="UP000003781"/>
    </source>
</evidence>
<accession>A3IR28</accession>
<sequence>MVIRKLSDPYQPFYEELAQIRAISVHEIDFSDAPETDLEVWSKATKVSPRNKDKTEVLVSLD</sequence>
<gene>
    <name evidence="1" type="ORF">CY0110_27440</name>
</gene>
<protein>
    <submittedName>
        <fullName evidence="1">Uncharacterized protein</fullName>
    </submittedName>
</protein>
<organism evidence="1 2">
    <name type="scientific">Crocosphaera chwakensis CCY0110</name>
    <dbReference type="NCBI Taxonomy" id="391612"/>
    <lineage>
        <taxon>Bacteria</taxon>
        <taxon>Bacillati</taxon>
        <taxon>Cyanobacteriota</taxon>
        <taxon>Cyanophyceae</taxon>
        <taxon>Oscillatoriophycideae</taxon>
        <taxon>Chroococcales</taxon>
        <taxon>Aphanothecaceae</taxon>
        <taxon>Crocosphaera</taxon>
        <taxon>Crocosphaera chwakensis</taxon>
    </lineage>
</organism>
<dbReference type="RefSeq" id="WP_008275840.1">
    <property type="nucleotide sequence ID" value="NZ_AAXW01000017.1"/>
</dbReference>
<dbReference type="Proteomes" id="UP000003781">
    <property type="component" value="Unassembled WGS sequence"/>
</dbReference>
<evidence type="ECO:0000313" key="1">
    <source>
        <dbReference type="EMBL" id="EAZ91018.1"/>
    </source>
</evidence>
<keyword evidence="2" id="KW-1185">Reference proteome</keyword>
<dbReference type="OrthoDB" id="9796641at2"/>
<name>A3IR28_9CHRO</name>
<proteinExistence type="predicted"/>
<dbReference type="EMBL" id="AAXW01000017">
    <property type="protein sequence ID" value="EAZ91018.1"/>
    <property type="molecule type" value="Genomic_DNA"/>
</dbReference>
<comment type="caution">
    <text evidence="1">The sequence shown here is derived from an EMBL/GenBank/DDBJ whole genome shotgun (WGS) entry which is preliminary data.</text>
</comment>
<dbReference type="AlphaFoldDB" id="A3IR28"/>
<reference evidence="1 2" key="1">
    <citation type="submission" date="2007-03" db="EMBL/GenBank/DDBJ databases">
        <authorList>
            <person name="Stal L."/>
            <person name="Ferriera S."/>
            <person name="Johnson J."/>
            <person name="Kravitz S."/>
            <person name="Beeson K."/>
            <person name="Sutton G."/>
            <person name="Rogers Y.-H."/>
            <person name="Friedman R."/>
            <person name="Frazier M."/>
            <person name="Venter J.C."/>
        </authorList>
    </citation>
    <scope>NUCLEOTIDE SEQUENCE [LARGE SCALE GENOMIC DNA]</scope>
    <source>
        <strain evidence="1 2">CCY0110</strain>
    </source>
</reference>
<dbReference type="eggNOG" id="ENOG503081Y">
    <property type="taxonomic scope" value="Bacteria"/>
</dbReference>